<feature type="coiled-coil region" evidence="1">
    <location>
        <begin position="188"/>
        <end position="216"/>
    </location>
</feature>
<sequence length="220" mass="23887">MKRQVRPFVVEVKRKRGSQKPMKSIWGAVDLASIAAETQAMVDLTGPQLLDSVPTHVVSDHGFKPQAELDMPSPNEAETEQTVTEEPAVSEAPTAKKASRAKTARSTKKRAAKAEPAPDVQAAPARAGRKVYSPKERAERLSRIEKAIGGGDSVKGATAQAGISEQTYYQWKKAAAPAPSEGGELKDLVALEEENKRLKTLLAERLRQENAELRKKLGLN</sequence>
<accession>A0A7X0FCB1</accession>
<feature type="region of interest" description="Disordered" evidence="2">
    <location>
        <begin position="64"/>
        <end position="137"/>
    </location>
</feature>
<organism evidence="3 4">
    <name type="scientific">Aminobacter aganoensis</name>
    <dbReference type="NCBI Taxonomy" id="83264"/>
    <lineage>
        <taxon>Bacteria</taxon>
        <taxon>Pseudomonadati</taxon>
        <taxon>Pseudomonadota</taxon>
        <taxon>Alphaproteobacteria</taxon>
        <taxon>Hyphomicrobiales</taxon>
        <taxon>Phyllobacteriaceae</taxon>
        <taxon>Aminobacter</taxon>
    </lineage>
</organism>
<evidence type="ECO:0000256" key="2">
    <source>
        <dbReference type="SAM" id="MobiDB-lite"/>
    </source>
</evidence>
<dbReference type="InterPro" id="IPR009057">
    <property type="entry name" value="Homeodomain-like_sf"/>
</dbReference>
<evidence type="ECO:0008006" key="5">
    <source>
        <dbReference type="Google" id="ProtNLM"/>
    </source>
</evidence>
<dbReference type="InterPro" id="IPR002514">
    <property type="entry name" value="Transposase_8"/>
</dbReference>
<reference evidence="3 4" key="1">
    <citation type="submission" date="2020-08" db="EMBL/GenBank/DDBJ databases">
        <title>Genomic Encyclopedia of Type Strains, Phase IV (KMG-IV): sequencing the most valuable type-strain genomes for metagenomic binning, comparative biology and taxonomic classification.</title>
        <authorList>
            <person name="Goeker M."/>
        </authorList>
    </citation>
    <scope>NUCLEOTIDE SEQUENCE [LARGE SCALE GENOMIC DNA]</scope>
    <source>
        <strain evidence="3 4">DSM 7051</strain>
    </source>
</reference>
<dbReference type="GO" id="GO:0004803">
    <property type="term" value="F:transposase activity"/>
    <property type="evidence" value="ECO:0007669"/>
    <property type="project" value="InterPro"/>
</dbReference>
<dbReference type="GO" id="GO:0003677">
    <property type="term" value="F:DNA binding"/>
    <property type="evidence" value="ECO:0007669"/>
    <property type="project" value="InterPro"/>
</dbReference>
<dbReference type="EMBL" id="JACHOU010000020">
    <property type="protein sequence ID" value="MBB6357107.1"/>
    <property type="molecule type" value="Genomic_DNA"/>
</dbReference>
<dbReference type="RefSeq" id="WP_184701720.1">
    <property type="nucleotide sequence ID" value="NZ_BAABEG010000004.1"/>
</dbReference>
<dbReference type="Proteomes" id="UP000536262">
    <property type="component" value="Unassembled WGS sequence"/>
</dbReference>
<keyword evidence="4" id="KW-1185">Reference proteome</keyword>
<dbReference type="Pfam" id="PF01527">
    <property type="entry name" value="HTH_Tnp_1"/>
    <property type="match status" value="1"/>
</dbReference>
<feature type="compositionally biased region" description="Basic residues" evidence="2">
    <location>
        <begin position="97"/>
        <end position="111"/>
    </location>
</feature>
<keyword evidence="1" id="KW-0175">Coiled coil</keyword>
<dbReference type="SUPFAM" id="SSF46689">
    <property type="entry name" value="Homeodomain-like"/>
    <property type="match status" value="1"/>
</dbReference>
<evidence type="ECO:0000313" key="4">
    <source>
        <dbReference type="Proteomes" id="UP000536262"/>
    </source>
</evidence>
<gene>
    <name evidence="3" type="ORF">GGR00_004927</name>
</gene>
<evidence type="ECO:0000256" key="1">
    <source>
        <dbReference type="SAM" id="Coils"/>
    </source>
</evidence>
<comment type="caution">
    <text evidence="3">The sequence shown here is derived from an EMBL/GenBank/DDBJ whole genome shotgun (WGS) entry which is preliminary data.</text>
</comment>
<dbReference type="GO" id="GO:0006313">
    <property type="term" value="P:DNA transposition"/>
    <property type="evidence" value="ECO:0007669"/>
    <property type="project" value="InterPro"/>
</dbReference>
<proteinExistence type="predicted"/>
<name>A0A7X0FCB1_9HYPH</name>
<dbReference type="AlphaFoldDB" id="A0A7X0FCB1"/>
<protein>
    <recommendedName>
        <fullName evidence="5">Transposase</fullName>
    </recommendedName>
</protein>
<evidence type="ECO:0000313" key="3">
    <source>
        <dbReference type="EMBL" id="MBB6357107.1"/>
    </source>
</evidence>